<accession>A0ABS1YX63</accession>
<dbReference type="RefSeq" id="WP_203123064.1">
    <property type="nucleotide sequence ID" value="NZ_JAEUAH010000013.1"/>
</dbReference>
<dbReference type="Proteomes" id="UP000603506">
    <property type="component" value="Unassembled WGS sequence"/>
</dbReference>
<evidence type="ECO:0000313" key="2">
    <source>
        <dbReference type="Proteomes" id="UP000603506"/>
    </source>
</evidence>
<keyword evidence="2" id="KW-1185">Reference proteome</keyword>
<comment type="caution">
    <text evidence="1">The sequence shown here is derived from an EMBL/GenBank/DDBJ whole genome shotgun (WGS) entry which is preliminary data.</text>
</comment>
<sequence>MNMKVITTVKTKKELTALYLTQYSERRIRTYINDIIAQYRPNEPTKCRNISIQEFLTFVELYGTPKGHTLSPELQEELKNRKLKV</sequence>
<protein>
    <recommendedName>
        <fullName evidence="3">Core-binding (CB) domain-containing protein</fullName>
    </recommendedName>
</protein>
<dbReference type="EMBL" id="JAEUAH010000013">
    <property type="protein sequence ID" value="MBM0651008.1"/>
    <property type="molecule type" value="Genomic_DNA"/>
</dbReference>
<reference evidence="1 2" key="1">
    <citation type="submission" date="2021-01" db="EMBL/GenBank/DDBJ databases">
        <title>Evidence that Capnocytophaga endodontalis is a later homotypic synonym for Capnocytophaga genospecies AHN8471, and request for opinion on proposed recognition of strain AHN8471 as type strain of the species.</title>
        <authorList>
            <person name="Nicholson A.C."/>
            <person name="Hopper C.L."/>
            <person name="Gulvik C.A."/>
            <person name="Mcquiston J.R."/>
            <person name="Lau E.F."/>
        </authorList>
    </citation>
    <scope>NUCLEOTIDE SEQUENCE [LARGE SCALE GENOMIC DNA]</scope>
    <source>
        <strain evidence="1 2">AHN9576</strain>
    </source>
</reference>
<evidence type="ECO:0000313" key="1">
    <source>
        <dbReference type="EMBL" id="MBM0651008.1"/>
    </source>
</evidence>
<proteinExistence type="predicted"/>
<gene>
    <name evidence="1" type="ORF">JNB19_09640</name>
</gene>
<evidence type="ECO:0008006" key="3">
    <source>
        <dbReference type="Google" id="ProtNLM"/>
    </source>
</evidence>
<name>A0ABS1YX63_9FLAO</name>
<organism evidence="1 2">
    <name type="scientific">Capnocytophaga genosp. AHN8471</name>
    <dbReference type="NCBI Taxonomy" id="327574"/>
    <lineage>
        <taxon>Bacteria</taxon>
        <taxon>Pseudomonadati</taxon>
        <taxon>Bacteroidota</taxon>
        <taxon>Flavobacteriia</taxon>
        <taxon>Flavobacteriales</taxon>
        <taxon>Flavobacteriaceae</taxon>
        <taxon>Capnocytophaga</taxon>
    </lineage>
</organism>